<dbReference type="InterPro" id="IPR002504">
    <property type="entry name" value="NADK"/>
</dbReference>
<dbReference type="Gene3D" id="3.40.50.10330">
    <property type="entry name" value="Probable inorganic polyphosphate/atp-NAD kinase, domain 1"/>
    <property type="match status" value="1"/>
</dbReference>
<gene>
    <name evidence="1" type="ORF">XD54_0650</name>
</gene>
<comment type="caution">
    <text evidence="1">The sequence shown here is derived from an EMBL/GenBank/DDBJ whole genome shotgun (WGS) entry which is preliminary data.</text>
</comment>
<protein>
    <submittedName>
        <fullName evidence="1">ATP-NAD/AcoX kinase</fullName>
    </submittedName>
</protein>
<dbReference type="AlphaFoldDB" id="A0A101EMT0"/>
<dbReference type="InterPro" id="IPR039065">
    <property type="entry name" value="AcoX-like"/>
</dbReference>
<dbReference type="InterPro" id="IPR016064">
    <property type="entry name" value="NAD/diacylglycerol_kinase_sf"/>
</dbReference>
<dbReference type="Proteomes" id="UP000053911">
    <property type="component" value="Unassembled WGS sequence"/>
</dbReference>
<evidence type="ECO:0000313" key="2">
    <source>
        <dbReference type="Proteomes" id="UP000053911"/>
    </source>
</evidence>
<dbReference type="PANTHER" id="PTHR40697">
    <property type="entry name" value="ACETOIN CATABOLISM PROTEIN X"/>
    <property type="match status" value="1"/>
</dbReference>
<dbReference type="GO" id="GO:0006741">
    <property type="term" value="P:NADP+ biosynthetic process"/>
    <property type="evidence" value="ECO:0007669"/>
    <property type="project" value="InterPro"/>
</dbReference>
<accession>A0A101EMT0</accession>
<dbReference type="Pfam" id="PF20143">
    <property type="entry name" value="NAD_kinase_C"/>
    <property type="match status" value="1"/>
</dbReference>
<evidence type="ECO:0000313" key="1">
    <source>
        <dbReference type="EMBL" id="KUK18034.1"/>
    </source>
</evidence>
<reference evidence="2" key="1">
    <citation type="journal article" date="2015" name="MBio">
        <title>Genome-Resolved Metagenomic Analysis Reveals Roles for Candidate Phyla and Other Microbial Community Members in Biogeochemical Transformations in Oil Reservoirs.</title>
        <authorList>
            <person name="Hu P."/>
            <person name="Tom L."/>
            <person name="Singh A."/>
            <person name="Thomas B.C."/>
            <person name="Baker B.J."/>
            <person name="Piceno Y.M."/>
            <person name="Andersen G.L."/>
            <person name="Banfield J.F."/>
        </authorList>
    </citation>
    <scope>NUCLEOTIDE SEQUENCE [LARGE SCALE GENOMIC DNA]</scope>
</reference>
<dbReference type="PANTHER" id="PTHR40697:SF2">
    <property type="entry name" value="ATP-NAD KINASE-RELATED"/>
    <property type="match status" value="1"/>
</dbReference>
<dbReference type="PATRIC" id="fig|172049.5.peg.1423"/>
<dbReference type="InterPro" id="IPR017438">
    <property type="entry name" value="ATP-NAD_kinase_N"/>
</dbReference>
<organism evidence="1 2">
    <name type="scientific">Thermococcus sibiricus</name>
    <dbReference type="NCBI Taxonomy" id="172049"/>
    <lineage>
        <taxon>Archaea</taxon>
        <taxon>Methanobacteriati</taxon>
        <taxon>Methanobacteriota</taxon>
        <taxon>Thermococci</taxon>
        <taxon>Thermococcales</taxon>
        <taxon>Thermococcaceae</taxon>
        <taxon>Thermococcus</taxon>
    </lineage>
</organism>
<dbReference type="GO" id="GO:0003951">
    <property type="term" value="F:NAD+ kinase activity"/>
    <property type="evidence" value="ECO:0007669"/>
    <property type="project" value="InterPro"/>
</dbReference>
<dbReference type="PIRSF" id="PIRSF016907">
    <property type="entry name" value="Kin_ATP-NAD"/>
    <property type="match status" value="1"/>
</dbReference>
<sequence>MERKIGLIVNPIAGMGGRVGFKGTDGWNIVEKAMKLGAKPWSQDRATRALKKLSPLKDEIELITYPGDMGENVVFKCGFKPKVIGRLNSERTTSEDTKQAAKEMLKLGVDLILFVGGDGTARDIYDAIDLNGVVIGIPAGVKMYSAVFASSPEAAGKLAVKYLKGEIRDTVEREVMDIDEEKFRQGVFAVRLYGYLRIPFNKKYIVGGKSPTSINERLNQEAIAVEVIENMEDDCYYIIGPGTTTKMILKKLNCDYSLLGVDIVYRGELVGKDLNESQILEIIKDKQAKIVVSPIGGQGYVFGRGNQQISPKVIREVGGKPNVIIVATQQKIIPLRGRPLLVDTNDKKLDEDLSGWYKVVIGYKESLMYKVVPG</sequence>
<dbReference type="RefSeq" id="WP_283217392.1">
    <property type="nucleotide sequence ID" value="NZ_LGFD01000009.1"/>
</dbReference>
<dbReference type="SUPFAM" id="SSF111331">
    <property type="entry name" value="NAD kinase/diacylglycerol kinase-like"/>
    <property type="match status" value="1"/>
</dbReference>
<keyword evidence="1" id="KW-0418">Kinase</keyword>
<dbReference type="InterPro" id="IPR011386">
    <property type="entry name" value="Put_ATP-NAD_kin"/>
</dbReference>
<keyword evidence="1" id="KW-0808">Transferase</keyword>
<name>A0A101EMT0_9EURY</name>
<proteinExistence type="predicted"/>
<dbReference type="Pfam" id="PF01513">
    <property type="entry name" value="NAD_kinase"/>
    <property type="match status" value="1"/>
</dbReference>
<dbReference type="EMBL" id="LGFD01000009">
    <property type="protein sequence ID" value="KUK18034.1"/>
    <property type="molecule type" value="Genomic_DNA"/>
</dbReference>